<name>A0ABV2D016_9SPHN</name>
<dbReference type="EMBL" id="JBEWLY010000013">
    <property type="protein sequence ID" value="MET1755173.1"/>
    <property type="molecule type" value="Genomic_DNA"/>
</dbReference>
<feature type="transmembrane region" description="Helical" evidence="1">
    <location>
        <begin position="66"/>
        <end position="87"/>
    </location>
</feature>
<organism evidence="2 3">
    <name type="scientific">Novosphingobium kalidii</name>
    <dbReference type="NCBI Taxonomy" id="3230299"/>
    <lineage>
        <taxon>Bacteria</taxon>
        <taxon>Pseudomonadati</taxon>
        <taxon>Pseudomonadota</taxon>
        <taxon>Alphaproteobacteria</taxon>
        <taxon>Sphingomonadales</taxon>
        <taxon>Sphingomonadaceae</taxon>
        <taxon>Novosphingobium</taxon>
    </lineage>
</organism>
<proteinExistence type="predicted"/>
<keyword evidence="3" id="KW-1185">Reference proteome</keyword>
<keyword evidence="1" id="KW-1133">Transmembrane helix</keyword>
<keyword evidence="1" id="KW-0812">Transmembrane</keyword>
<reference evidence="2 3" key="1">
    <citation type="submission" date="2024-07" db="EMBL/GenBank/DDBJ databases">
        <title>Novosphingobium kalidii RD2P27.</title>
        <authorList>
            <person name="Sun J.-Q."/>
        </authorList>
    </citation>
    <scope>NUCLEOTIDE SEQUENCE [LARGE SCALE GENOMIC DNA]</scope>
    <source>
        <strain evidence="2 3">RD2P27</strain>
    </source>
</reference>
<evidence type="ECO:0000313" key="3">
    <source>
        <dbReference type="Proteomes" id="UP001548713"/>
    </source>
</evidence>
<sequence length="88" mass="9682">MYIQRKTDVESFEEHRGVHVPSGPAEVEKLGSIASDDSHARALQYRLTEAFSETPEDEKLPIRQRVAVIAGATSALWLMIGAAVYAVI</sequence>
<keyword evidence="1" id="KW-0472">Membrane</keyword>
<dbReference type="Proteomes" id="UP001548713">
    <property type="component" value="Unassembled WGS sequence"/>
</dbReference>
<evidence type="ECO:0000256" key="1">
    <source>
        <dbReference type="SAM" id="Phobius"/>
    </source>
</evidence>
<accession>A0ABV2D016</accession>
<gene>
    <name evidence="2" type="ORF">ABVV53_06860</name>
</gene>
<dbReference type="RefSeq" id="WP_353983650.1">
    <property type="nucleotide sequence ID" value="NZ_JBEWLY010000013.1"/>
</dbReference>
<protein>
    <submittedName>
        <fullName evidence="2">Uncharacterized protein</fullName>
    </submittedName>
</protein>
<evidence type="ECO:0000313" key="2">
    <source>
        <dbReference type="EMBL" id="MET1755173.1"/>
    </source>
</evidence>
<comment type="caution">
    <text evidence="2">The sequence shown here is derived from an EMBL/GenBank/DDBJ whole genome shotgun (WGS) entry which is preliminary data.</text>
</comment>